<name>A0A0E9RQI8_ANGAN</name>
<evidence type="ECO:0000313" key="1">
    <source>
        <dbReference type="EMBL" id="JAH31364.1"/>
    </source>
</evidence>
<protein>
    <submittedName>
        <fullName evidence="1">Uncharacterized protein</fullName>
    </submittedName>
</protein>
<dbReference type="AlphaFoldDB" id="A0A0E9RQI8"/>
<reference evidence="1" key="1">
    <citation type="submission" date="2014-11" db="EMBL/GenBank/DDBJ databases">
        <authorList>
            <person name="Amaro Gonzalez C."/>
        </authorList>
    </citation>
    <scope>NUCLEOTIDE SEQUENCE</scope>
</reference>
<reference evidence="1" key="2">
    <citation type="journal article" date="2015" name="Fish Shellfish Immunol.">
        <title>Early steps in the European eel (Anguilla anguilla)-Vibrio vulnificus interaction in the gills: Role of the RtxA13 toxin.</title>
        <authorList>
            <person name="Callol A."/>
            <person name="Pajuelo D."/>
            <person name="Ebbesson L."/>
            <person name="Teles M."/>
            <person name="MacKenzie S."/>
            <person name="Amaro C."/>
        </authorList>
    </citation>
    <scope>NUCLEOTIDE SEQUENCE</scope>
</reference>
<accession>A0A0E9RQI8</accession>
<sequence length="41" mass="4449">MKTPVSNYTNLKLTDGVKLRGSVACYSVSSLSACDVEPVWE</sequence>
<dbReference type="PROSITE" id="PS51257">
    <property type="entry name" value="PROKAR_LIPOPROTEIN"/>
    <property type="match status" value="1"/>
</dbReference>
<organism evidence="1">
    <name type="scientific">Anguilla anguilla</name>
    <name type="common">European freshwater eel</name>
    <name type="synonym">Muraena anguilla</name>
    <dbReference type="NCBI Taxonomy" id="7936"/>
    <lineage>
        <taxon>Eukaryota</taxon>
        <taxon>Metazoa</taxon>
        <taxon>Chordata</taxon>
        <taxon>Craniata</taxon>
        <taxon>Vertebrata</taxon>
        <taxon>Euteleostomi</taxon>
        <taxon>Actinopterygii</taxon>
        <taxon>Neopterygii</taxon>
        <taxon>Teleostei</taxon>
        <taxon>Anguilliformes</taxon>
        <taxon>Anguillidae</taxon>
        <taxon>Anguilla</taxon>
    </lineage>
</organism>
<dbReference type="EMBL" id="GBXM01077213">
    <property type="protein sequence ID" value="JAH31364.1"/>
    <property type="molecule type" value="Transcribed_RNA"/>
</dbReference>
<proteinExistence type="predicted"/>